<reference evidence="2 3" key="1">
    <citation type="submission" date="2014-04" db="EMBL/GenBank/DDBJ databases">
        <authorList>
            <consortium name="DOE Joint Genome Institute"/>
            <person name="Kuo A."/>
            <person name="Martino E."/>
            <person name="Perotto S."/>
            <person name="Kohler A."/>
            <person name="Nagy L.G."/>
            <person name="Floudas D."/>
            <person name="Copeland A."/>
            <person name="Barry K.W."/>
            <person name="Cichocki N."/>
            <person name="Veneault-Fourrey C."/>
            <person name="LaButti K."/>
            <person name="Lindquist E.A."/>
            <person name="Lipzen A."/>
            <person name="Lundell T."/>
            <person name="Morin E."/>
            <person name="Murat C."/>
            <person name="Sun H."/>
            <person name="Tunlid A."/>
            <person name="Henrissat B."/>
            <person name="Grigoriev I.V."/>
            <person name="Hibbett D.S."/>
            <person name="Martin F."/>
            <person name="Nordberg H.P."/>
            <person name="Cantor M.N."/>
            <person name="Hua S.X."/>
        </authorList>
    </citation>
    <scope>NUCLEOTIDE SEQUENCE [LARGE SCALE GENOMIC DNA]</scope>
    <source>
        <strain evidence="2 3">Zn</strain>
    </source>
</reference>
<reference evidence="3" key="2">
    <citation type="submission" date="2015-01" db="EMBL/GenBank/DDBJ databases">
        <title>Evolutionary Origins and Diversification of the Mycorrhizal Mutualists.</title>
        <authorList>
            <consortium name="DOE Joint Genome Institute"/>
            <consortium name="Mycorrhizal Genomics Consortium"/>
            <person name="Kohler A."/>
            <person name="Kuo A."/>
            <person name="Nagy L.G."/>
            <person name="Floudas D."/>
            <person name="Copeland A."/>
            <person name="Barry K.W."/>
            <person name="Cichocki N."/>
            <person name="Veneault-Fourrey C."/>
            <person name="LaButti K."/>
            <person name="Lindquist E.A."/>
            <person name="Lipzen A."/>
            <person name="Lundell T."/>
            <person name="Morin E."/>
            <person name="Murat C."/>
            <person name="Riley R."/>
            <person name="Ohm R."/>
            <person name="Sun H."/>
            <person name="Tunlid A."/>
            <person name="Henrissat B."/>
            <person name="Grigoriev I.V."/>
            <person name="Hibbett D.S."/>
            <person name="Martin F."/>
        </authorList>
    </citation>
    <scope>NUCLEOTIDE SEQUENCE [LARGE SCALE GENOMIC DNA]</scope>
    <source>
        <strain evidence="3">Zn</strain>
    </source>
</reference>
<proteinExistence type="predicted"/>
<dbReference type="OrthoDB" id="3491794at2759"/>
<evidence type="ECO:0000313" key="3">
    <source>
        <dbReference type="Proteomes" id="UP000054321"/>
    </source>
</evidence>
<feature type="region of interest" description="Disordered" evidence="1">
    <location>
        <begin position="52"/>
        <end position="117"/>
    </location>
</feature>
<dbReference type="AlphaFoldDB" id="A0A0C3DXM7"/>
<feature type="compositionally biased region" description="Polar residues" evidence="1">
    <location>
        <begin position="60"/>
        <end position="70"/>
    </location>
</feature>
<evidence type="ECO:0000313" key="2">
    <source>
        <dbReference type="EMBL" id="KIN06868.1"/>
    </source>
</evidence>
<keyword evidence="3" id="KW-1185">Reference proteome</keyword>
<feature type="compositionally biased region" description="Low complexity" evidence="1">
    <location>
        <begin position="101"/>
        <end position="115"/>
    </location>
</feature>
<dbReference type="EMBL" id="KN832870">
    <property type="protein sequence ID" value="KIN06868.1"/>
    <property type="molecule type" value="Genomic_DNA"/>
</dbReference>
<organism evidence="2 3">
    <name type="scientific">Oidiodendron maius (strain Zn)</name>
    <dbReference type="NCBI Taxonomy" id="913774"/>
    <lineage>
        <taxon>Eukaryota</taxon>
        <taxon>Fungi</taxon>
        <taxon>Dikarya</taxon>
        <taxon>Ascomycota</taxon>
        <taxon>Pezizomycotina</taxon>
        <taxon>Leotiomycetes</taxon>
        <taxon>Leotiomycetes incertae sedis</taxon>
        <taxon>Myxotrichaceae</taxon>
        <taxon>Oidiodendron</taxon>
    </lineage>
</organism>
<dbReference type="InParanoid" id="A0A0C3DXM7"/>
<gene>
    <name evidence="2" type="ORF">OIDMADRAFT_46792</name>
</gene>
<evidence type="ECO:0000256" key="1">
    <source>
        <dbReference type="SAM" id="MobiDB-lite"/>
    </source>
</evidence>
<sequence length="503" mass="55835">MDLQCDNSFIVQAIDALSPSCIVSSPVLLSRFYAFIDRCTEIERELLLLPLSSPGPPVPTQETSSVSACEQNPKDARRIRRIERTSGRKIATPRSTPLQWSISESSTSSPTSSESADLLVPALEVTTPPSTSSEDGVAPITPVSQTTSVVASVPSFGAFLDSQNFFQGQLGPRCSRASYLVRAVSGFMEGMNLDPERFKNIWCARSKIFLGSGTGPIARFRRLYNGLLRIQRSREDYDCASRLCHIFLEHDLEQLLNFRSFRTSRGRGRMTAALAAQAASISTTVAALKADRKAGRGYLQLLMESGPGLLLLVGSHVHTIWERKLTKGDISLLLQYLNQYRPEVIEKGRSLNKLATQLILNGFIAYGWTYPELNGIRSKLLDQLALYVDLSQLAMQEVTEQVSIDDDITSWSPVFTNTLTDEGSVAIEEWSYYQNHLMIDETAQGIPQLQSDSPRNAAFTEFPTTYTEFPATYIVNNIPNQMLLEEHDEGAILFDSPVYSYGL</sequence>
<feature type="compositionally biased region" description="Basic and acidic residues" evidence="1">
    <location>
        <begin position="72"/>
        <end position="86"/>
    </location>
</feature>
<dbReference type="Proteomes" id="UP000054321">
    <property type="component" value="Unassembled WGS sequence"/>
</dbReference>
<dbReference type="HOGENOM" id="CLU_541945_0_0_1"/>
<accession>A0A0C3DXM7</accession>
<name>A0A0C3DXM7_OIDMZ</name>
<protein>
    <submittedName>
        <fullName evidence="2">Uncharacterized protein</fullName>
    </submittedName>
</protein>